<comment type="similarity">
    <text evidence="5">Belongs to the prokaryotic molybdopterin-containing oxidoreductase family. NasA/NapA/NarB subfamily.</text>
</comment>
<dbReference type="PROSITE" id="PS51669">
    <property type="entry name" value="4FE4S_MOW_BIS_MGD"/>
    <property type="match status" value="1"/>
</dbReference>
<keyword evidence="13" id="KW-0521">NADP</keyword>
<dbReference type="InterPro" id="IPR008254">
    <property type="entry name" value="Flavodoxin/NO_synth"/>
</dbReference>
<dbReference type="PROSITE" id="PS00932">
    <property type="entry name" value="MOLYBDOPTERIN_PROK_3"/>
    <property type="match status" value="1"/>
</dbReference>
<keyword evidence="9" id="KW-0285">Flavoprotein</keyword>
<dbReference type="InterPro" id="IPR001094">
    <property type="entry name" value="Flavdoxin-like"/>
</dbReference>
<dbReference type="PROSITE" id="PS51384">
    <property type="entry name" value="FAD_FR"/>
    <property type="match status" value="1"/>
</dbReference>
<name>A0A4R8S3F4_9MYCO</name>
<sequence length="1289" mass="139715">MPHHDGVIELSAPPTARRAACSYCGVGCGVVVRAADTSSAGPVTIATVEGDALHPSNHGRLCTKGATHAQLMAADGRMATAYVRPGRGQEPVPAPLAATTAEAGRRLRQILDTHGPDAIALYVSGQMSLEAQYLANKLAKGYIRTTQIESNSRLCMASAGTGYTQSLGADGPPGSYSDIEQSDLFFVIGANMADCHPILFLRMADRLGSGARLIVVDPRRTATAERADLFLQISPGTDLALLNGLLHLLVENGDIDSEFIAQHTEGWAGIPEFLAGYAPPVVAAITGLAEDDIRTAARWIGEAREWMSLWTMGLNQSTHGTWNTNAICNLHLATGAICRPGSGPFSLTGQPNAMGGREMGYMGPGLPGQRSVKSAADRDFVERQWDLAPGSLRTDFGAGTIDMFEQMAAGDIKACWIICTNPVASVANRQNVIEGLQRAELVITQDAFLATATNDYADVLLPAALWAESDGVSVNSERTATLTNRAVDAPGDAQPDWRLICDVATAMGFGDAFDYSSGEEVFEEIRAFWNPRTGYDMRGVSYARLRQGPVQWPCPPENAGDRNPIRYLNDGISQDLYVDENGTMPRLAFPTPSRRAVFHARAHRDPAELAGDGYPMVLNTGRLQHHWHTLTKTGRIKALDRLHPSPFVEIHPRDAATLGIAEGDVVEIASRRGRAELPAIISDRTRRGSCFVPFHWNDAQGPGLAINAVTNDAVDPDSLQPEFKVSAVALRPTGRTIVDTAPDTHAQALGDIAILWTSQTGNAEIAATSVHKLLATAGICATITAMDECDPADLGEVRTAVLIASSFGEGGPPDNGARFWSTLSGEAEPLNHMRYAVLGFGDRAYADFCGHAKALDARLHELGATPVLGRVDGEATDRSLIASWTADLLEAIGEGTAASTEAVKRLRSDGLPVAVPEKFTRNAPILAALSHNEILSAPGSDKEVRRIEFDLTGHDVDYSVGDALGIYPTNRDEDVQRWLTATGFDAEMPIAIDGGELPLATALASHYDICRVTDDLLRFIADRRGDKRVVKLLRGPDAAARELWLQGRNALDVLHEFPIRADIDEWQRVLIRLTPRQYSISSSPLVSPKSVALTVSIVRYRGPDGSARGGVGSTFLADRAQTLPVPIFLQRSPHFRPPGTSDTPMIMIGPGTGIAPFRGFLQERRALGHTGPNWLFFGDQHRTQHFYYREELDGFLRDGSLRRLDLAFSRDQQKRIYVQHRMMEQGAQMWRWLAEGAHLYVCGDASRMAKDVDGALLTIAQKHGRLSGEEALEFRKGLVAEKRYVRDVY</sequence>
<gene>
    <name evidence="22" type="primary">narB_1</name>
    <name evidence="22" type="ORF">DE4585_00673</name>
</gene>
<dbReference type="GO" id="GO:0051539">
    <property type="term" value="F:4 iron, 4 sulfur cluster binding"/>
    <property type="evidence" value="ECO:0007669"/>
    <property type="project" value="UniProtKB-KW"/>
</dbReference>
<dbReference type="EMBL" id="PECH01000004">
    <property type="protein sequence ID" value="TDZ85355.1"/>
    <property type="molecule type" value="Genomic_DNA"/>
</dbReference>
<dbReference type="Gene3D" id="3.40.50.80">
    <property type="entry name" value="Nucleotide-binding domain of ferredoxin-NADP reductase (FNR) module"/>
    <property type="match status" value="1"/>
</dbReference>
<dbReference type="InterPro" id="IPR029039">
    <property type="entry name" value="Flavoprotein-like_sf"/>
</dbReference>
<dbReference type="Pfam" id="PF00175">
    <property type="entry name" value="NAD_binding_1"/>
    <property type="match status" value="1"/>
</dbReference>
<evidence type="ECO:0000256" key="4">
    <source>
        <dbReference type="ARBA" id="ARBA00001974"/>
    </source>
</evidence>
<protein>
    <recommendedName>
        <fullName evidence="6">assimilatory sulfite reductase (NADPH)</fullName>
        <ecNumber evidence="6">1.8.1.2</ecNumber>
    </recommendedName>
</protein>
<dbReference type="InterPro" id="IPR027467">
    <property type="entry name" value="MopterinOxRdtase_cofactor_BS"/>
</dbReference>
<dbReference type="CDD" id="cd02754">
    <property type="entry name" value="MopB_Nitrate-R-NapA-like"/>
    <property type="match status" value="1"/>
</dbReference>
<keyword evidence="14 22" id="KW-0560">Oxidoreductase</keyword>
<evidence type="ECO:0000259" key="20">
    <source>
        <dbReference type="PROSITE" id="PS51384"/>
    </source>
</evidence>
<dbReference type="InterPro" id="IPR017938">
    <property type="entry name" value="Riboflavin_synthase-like_b-brl"/>
</dbReference>
<dbReference type="SUPFAM" id="SSF63380">
    <property type="entry name" value="Riboflavin synthase domain-like"/>
    <property type="match status" value="1"/>
</dbReference>
<evidence type="ECO:0000259" key="19">
    <source>
        <dbReference type="PROSITE" id="PS50902"/>
    </source>
</evidence>
<proteinExistence type="inferred from homology"/>
<dbReference type="InterPro" id="IPR001433">
    <property type="entry name" value="OxRdtase_FAD/NAD-bd"/>
</dbReference>
<evidence type="ECO:0000256" key="2">
    <source>
        <dbReference type="ARBA" id="ARBA00001942"/>
    </source>
</evidence>
<evidence type="ECO:0000256" key="9">
    <source>
        <dbReference type="ARBA" id="ARBA00022630"/>
    </source>
</evidence>
<dbReference type="InterPro" id="IPR001709">
    <property type="entry name" value="Flavoprot_Pyr_Nucl_cyt_Rdtase"/>
</dbReference>
<dbReference type="GO" id="GO:0046872">
    <property type="term" value="F:metal ion binding"/>
    <property type="evidence" value="ECO:0007669"/>
    <property type="project" value="UniProtKB-KW"/>
</dbReference>
<feature type="domain" description="FAD-binding FR-type" evidence="20">
    <location>
        <begin position="922"/>
        <end position="1138"/>
    </location>
</feature>
<dbReference type="Pfam" id="PF00258">
    <property type="entry name" value="Flavodoxin_1"/>
    <property type="match status" value="1"/>
</dbReference>
<keyword evidence="10" id="KW-0288">FMN</keyword>
<dbReference type="Gene3D" id="1.20.990.10">
    <property type="entry name" value="NADPH-cytochrome p450 Reductase, Chain A, domain 3"/>
    <property type="match status" value="1"/>
</dbReference>
<dbReference type="Gene3D" id="2.40.40.20">
    <property type="match status" value="1"/>
</dbReference>
<dbReference type="Pfam" id="PF00667">
    <property type="entry name" value="FAD_binding_1"/>
    <property type="match status" value="1"/>
</dbReference>
<dbReference type="InterPro" id="IPR050123">
    <property type="entry name" value="Prok_molybdopt-oxidoreductase"/>
</dbReference>
<evidence type="ECO:0000313" key="22">
    <source>
        <dbReference type="EMBL" id="TDZ85355.1"/>
    </source>
</evidence>
<feature type="domain" description="Flavodoxin-like" evidence="19">
    <location>
        <begin position="752"/>
        <end position="889"/>
    </location>
</feature>
<evidence type="ECO:0000256" key="12">
    <source>
        <dbReference type="ARBA" id="ARBA00022827"/>
    </source>
</evidence>
<dbReference type="Gene3D" id="2.20.25.90">
    <property type="entry name" value="ADC-like domains"/>
    <property type="match status" value="1"/>
</dbReference>
<evidence type="ECO:0000256" key="3">
    <source>
        <dbReference type="ARBA" id="ARBA00001966"/>
    </source>
</evidence>
<dbReference type="SUPFAM" id="SSF52343">
    <property type="entry name" value="Ferredoxin reductase-like, C-terminal NADP-linked domain"/>
    <property type="match status" value="1"/>
</dbReference>
<evidence type="ECO:0000256" key="6">
    <source>
        <dbReference type="ARBA" id="ARBA00012604"/>
    </source>
</evidence>
<dbReference type="InterPro" id="IPR017927">
    <property type="entry name" value="FAD-bd_FR_type"/>
</dbReference>
<dbReference type="Gene3D" id="3.40.228.10">
    <property type="entry name" value="Dimethylsulfoxide Reductase, domain 2"/>
    <property type="match status" value="1"/>
</dbReference>
<dbReference type="InterPro" id="IPR003097">
    <property type="entry name" value="CysJ-like_FAD-binding"/>
</dbReference>
<dbReference type="InterPro" id="IPR039261">
    <property type="entry name" value="FNR_nucleotide-bd"/>
</dbReference>
<dbReference type="PANTHER" id="PTHR43105">
    <property type="entry name" value="RESPIRATORY NITRATE REDUCTASE"/>
    <property type="match status" value="1"/>
</dbReference>
<dbReference type="InterPro" id="IPR023173">
    <property type="entry name" value="NADPH_Cyt_P450_Rdtase_alpha"/>
</dbReference>
<dbReference type="PRINTS" id="PR00371">
    <property type="entry name" value="FPNCR"/>
</dbReference>
<dbReference type="CDD" id="cd06199">
    <property type="entry name" value="SiR"/>
    <property type="match status" value="1"/>
</dbReference>
<dbReference type="InterPro" id="IPR006656">
    <property type="entry name" value="Mopterin_OxRdtase"/>
</dbReference>
<dbReference type="InterPro" id="IPR009010">
    <property type="entry name" value="Asp_de-COase-like_dom_sf"/>
</dbReference>
<comment type="cofactor">
    <cofactor evidence="3">
        <name>[4Fe-4S] cluster</name>
        <dbReference type="ChEBI" id="CHEBI:49883"/>
    </cofactor>
</comment>
<dbReference type="PRINTS" id="PR00369">
    <property type="entry name" value="FLAVODOXIN"/>
</dbReference>
<evidence type="ECO:0000256" key="15">
    <source>
        <dbReference type="ARBA" id="ARBA00023004"/>
    </source>
</evidence>
<dbReference type="Gene3D" id="3.40.50.360">
    <property type="match status" value="1"/>
</dbReference>
<dbReference type="SUPFAM" id="SSF50692">
    <property type="entry name" value="ADC-like"/>
    <property type="match status" value="1"/>
</dbReference>
<dbReference type="Pfam" id="PF00384">
    <property type="entry name" value="Molybdopterin"/>
    <property type="match status" value="1"/>
</dbReference>
<dbReference type="FunFam" id="3.40.50.80:FF:000001">
    <property type="entry name" value="NADPH--cytochrome P450 reductase 1"/>
    <property type="match status" value="1"/>
</dbReference>
<dbReference type="InterPro" id="IPR006963">
    <property type="entry name" value="Mopterin_OxRdtase_4Fe-4S_dom"/>
</dbReference>
<dbReference type="SUPFAM" id="SSF52218">
    <property type="entry name" value="Flavoproteins"/>
    <property type="match status" value="1"/>
</dbReference>
<evidence type="ECO:0000256" key="8">
    <source>
        <dbReference type="ARBA" id="ARBA00022505"/>
    </source>
</evidence>
<dbReference type="Gene3D" id="2.40.30.10">
    <property type="entry name" value="Translation factors"/>
    <property type="match status" value="1"/>
</dbReference>
<dbReference type="PANTHER" id="PTHR43105:SF9">
    <property type="entry name" value="NADPH-FE(3+) OXIDOREDUCTASE SUBUNIT ALPHA"/>
    <property type="match status" value="1"/>
</dbReference>
<evidence type="ECO:0000256" key="14">
    <source>
        <dbReference type="ARBA" id="ARBA00023002"/>
    </source>
</evidence>
<keyword evidence="16" id="KW-0411">Iron-sulfur</keyword>
<comment type="cofactor">
    <cofactor evidence="1">
        <name>FMN</name>
        <dbReference type="ChEBI" id="CHEBI:58210"/>
    </cofactor>
</comment>
<dbReference type="Gene3D" id="3.40.50.740">
    <property type="match status" value="1"/>
</dbReference>
<evidence type="ECO:0000256" key="7">
    <source>
        <dbReference type="ARBA" id="ARBA00022485"/>
    </source>
</evidence>
<keyword evidence="12" id="KW-0274">FAD</keyword>
<dbReference type="EC" id="1.8.1.2" evidence="6"/>
<dbReference type="Proteomes" id="UP000295117">
    <property type="component" value="Unassembled WGS sequence"/>
</dbReference>
<accession>A0A4R8S3F4</accession>
<comment type="caution">
    <text evidence="22">The sequence shown here is derived from an EMBL/GenBank/DDBJ whole genome shotgun (WGS) entry which is preliminary data.</text>
</comment>
<feature type="domain" description="4Fe-4S Mo/W bis-MGD-type" evidence="21">
    <location>
        <begin position="14"/>
        <end position="76"/>
    </location>
</feature>
<reference evidence="22 23" key="1">
    <citation type="journal article" date="2019" name="Sci. Rep.">
        <title>Extended insight into the Mycobacterium chelonae-abscessus complex through whole genome sequencing of Mycobacterium salmoniphilum outbreak and Mycobacterium salmoniphilum-like strains.</title>
        <authorList>
            <person name="Behra P.R.K."/>
            <person name="Das S."/>
            <person name="Pettersson B.M.F."/>
            <person name="Shirreff L."/>
            <person name="DuCote T."/>
            <person name="Jacobsson K.G."/>
            <person name="Ennis D.G."/>
            <person name="Kirsebom L.A."/>
        </authorList>
    </citation>
    <scope>NUCLEOTIDE SEQUENCE [LARGE SCALE GENOMIC DNA]</scope>
    <source>
        <strain evidence="22 23">DE 4585</strain>
    </source>
</reference>
<keyword evidence="7" id="KW-0004">4Fe-4S</keyword>
<evidence type="ECO:0000256" key="16">
    <source>
        <dbReference type="ARBA" id="ARBA00023014"/>
    </source>
</evidence>
<evidence type="ECO:0000256" key="5">
    <source>
        <dbReference type="ARBA" id="ARBA00008747"/>
    </source>
</evidence>
<comment type="cofactor">
    <cofactor evidence="2">
        <name>Mo-bis(molybdopterin guanine dinucleotide)</name>
        <dbReference type="ChEBI" id="CHEBI:60539"/>
    </cofactor>
</comment>
<keyword evidence="11" id="KW-0479">Metal-binding</keyword>
<dbReference type="InterPro" id="IPR006657">
    <property type="entry name" value="MoPterin_dinucl-bd_dom"/>
</dbReference>
<dbReference type="CDD" id="cd02791">
    <property type="entry name" value="MopB_CT_Nitrate-R-NapA-like"/>
    <property type="match status" value="1"/>
</dbReference>
<evidence type="ECO:0000259" key="21">
    <source>
        <dbReference type="PROSITE" id="PS51669"/>
    </source>
</evidence>
<evidence type="ECO:0000256" key="18">
    <source>
        <dbReference type="ARBA" id="ARBA00052219"/>
    </source>
</evidence>
<dbReference type="InterPro" id="IPR006655">
    <property type="entry name" value="Mopterin_OxRdtase_prok_CS"/>
</dbReference>
<evidence type="ECO:0000313" key="23">
    <source>
        <dbReference type="Proteomes" id="UP000295117"/>
    </source>
</evidence>
<dbReference type="SUPFAM" id="SSF53706">
    <property type="entry name" value="Formate dehydrogenase/DMSO reductase, domains 1-3"/>
    <property type="match status" value="1"/>
</dbReference>
<keyword evidence="17" id="KW-0534">Nitrate assimilation</keyword>
<dbReference type="InterPro" id="IPR041957">
    <property type="entry name" value="CT_Nitrate-R-NapA-like"/>
</dbReference>
<evidence type="ECO:0000256" key="10">
    <source>
        <dbReference type="ARBA" id="ARBA00022643"/>
    </source>
</evidence>
<dbReference type="PROSITE" id="PS00551">
    <property type="entry name" value="MOLYBDOPTERIN_PROK_1"/>
    <property type="match status" value="1"/>
</dbReference>
<evidence type="ECO:0000256" key="11">
    <source>
        <dbReference type="ARBA" id="ARBA00022723"/>
    </source>
</evidence>
<dbReference type="FunFam" id="2.40.40.20:FF:000005">
    <property type="entry name" value="Periplasmic nitrate reductase"/>
    <property type="match status" value="1"/>
</dbReference>
<dbReference type="PROSITE" id="PS50902">
    <property type="entry name" value="FLAVODOXIN_LIKE"/>
    <property type="match status" value="1"/>
</dbReference>
<comment type="catalytic activity">
    <reaction evidence="18">
        <text>hydrogen sulfide + 3 NADP(+) + 3 H2O = sulfite + 3 NADPH + 4 H(+)</text>
        <dbReference type="Rhea" id="RHEA:13801"/>
        <dbReference type="ChEBI" id="CHEBI:15377"/>
        <dbReference type="ChEBI" id="CHEBI:15378"/>
        <dbReference type="ChEBI" id="CHEBI:17359"/>
        <dbReference type="ChEBI" id="CHEBI:29919"/>
        <dbReference type="ChEBI" id="CHEBI:57783"/>
        <dbReference type="ChEBI" id="CHEBI:58349"/>
        <dbReference type="EC" id="1.8.1.2"/>
    </reaction>
</comment>
<evidence type="ECO:0000256" key="1">
    <source>
        <dbReference type="ARBA" id="ARBA00001917"/>
    </source>
</evidence>
<evidence type="ECO:0000256" key="17">
    <source>
        <dbReference type="ARBA" id="ARBA00023063"/>
    </source>
</evidence>
<dbReference type="SMART" id="SM00926">
    <property type="entry name" value="Molybdop_Fe4S4"/>
    <property type="match status" value="1"/>
</dbReference>
<dbReference type="GO" id="GO:0042128">
    <property type="term" value="P:nitrate assimilation"/>
    <property type="evidence" value="ECO:0007669"/>
    <property type="project" value="UniProtKB-KW"/>
</dbReference>
<comment type="cofactor">
    <cofactor evidence="4">
        <name>FAD</name>
        <dbReference type="ChEBI" id="CHEBI:57692"/>
    </cofactor>
</comment>
<dbReference type="GO" id="GO:0010181">
    <property type="term" value="F:FMN binding"/>
    <property type="evidence" value="ECO:0007669"/>
    <property type="project" value="InterPro"/>
</dbReference>
<dbReference type="GO" id="GO:0016020">
    <property type="term" value="C:membrane"/>
    <property type="evidence" value="ECO:0007669"/>
    <property type="project" value="TreeGrafter"/>
</dbReference>
<keyword evidence="15" id="KW-0408">Iron</keyword>
<dbReference type="GO" id="GO:0043546">
    <property type="term" value="F:molybdopterin cofactor binding"/>
    <property type="evidence" value="ECO:0007669"/>
    <property type="project" value="InterPro"/>
</dbReference>
<dbReference type="GO" id="GO:0004783">
    <property type="term" value="F:sulfite reductase (NADPH) activity"/>
    <property type="evidence" value="ECO:0007669"/>
    <property type="project" value="UniProtKB-EC"/>
</dbReference>
<organism evidence="22 23">
    <name type="scientific">Mycobacteroides salmoniphilum</name>
    <dbReference type="NCBI Taxonomy" id="404941"/>
    <lineage>
        <taxon>Bacteria</taxon>
        <taxon>Bacillati</taxon>
        <taxon>Actinomycetota</taxon>
        <taxon>Actinomycetes</taxon>
        <taxon>Mycobacteriales</taxon>
        <taxon>Mycobacteriaceae</taxon>
        <taxon>Mycobacteroides</taxon>
    </lineage>
</organism>
<dbReference type="Pfam" id="PF04879">
    <property type="entry name" value="Molybdop_Fe4S4"/>
    <property type="match status" value="1"/>
</dbReference>
<evidence type="ECO:0000256" key="13">
    <source>
        <dbReference type="ARBA" id="ARBA00022857"/>
    </source>
</evidence>
<keyword evidence="8" id="KW-0500">Molybdenum</keyword>
<dbReference type="Pfam" id="PF01568">
    <property type="entry name" value="Molydop_binding"/>
    <property type="match status" value="1"/>
</dbReference>